<sequence length="118" mass="13383">MKKNTLASHNIRILFWCNLFGSAVFLQPVIALFYFSRGLDEAIIIWVMLFWSAGVLIGEIPTGIFADRYGAKKSFFIGALLNIFSHGMLIWTFEPWMFFISSILSGFAVTFFSGADEH</sequence>
<evidence type="ECO:0000313" key="8">
    <source>
        <dbReference type="EMBL" id="MFC4560178.1"/>
    </source>
</evidence>
<dbReference type="InterPro" id="IPR011701">
    <property type="entry name" value="MFS"/>
</dbReference>
<evidence type="ECO:0000256" key="1">
    <source>
        <dbReference type="ARBA" id="ARBA00004651"/>
    </source>
</evidence>
<comment type="subcellular location">
    <subcellularLocation>
        <location evidence="1">Cell membrane</location>
        <topology evidence="1">Multi-pass membrane protein</topology>
    </subcellularLocation>
</comment>
<evidence type="ECO:0000313" key="9">
    <source>
        <dbReference type="Proteomes" id="UP001595989"/>
    </source>
</evidence>
<keyword evidence="3 6" id="KW-0812">Transmembrane</keyword>
<dbReference type="RefSeq" id="WP_390299805.1">
    <property type="nucleotide sequence ID" value="NZ_JBHSFU010000015.1"/>
</dbReference>
<dbReference type="InterPro" id="IPR053160">
    <property type="entry name" value="MFS_DHA3_Transporter"/>
</dbReference>
<dbReference type="EMBL" id="JBHSFU010000015">
    <property type="protein sequence ID" value="MFC4560178.1"/>
    <property type="molecule type" value="Genomic_DNA"/>
</dbReference>
<keyword evidence="2" id="KW-0813">Transport</keyword>
<dbReference type="InterPro" id="IPR020846">
    <property type="entry name" value="MFS_dom"/>
</dbReference>
<dbReference type="InterPro" id="IPR036259">
    <property type="entry name" value="MFS_trans_sf"/>
</dbReference>
<feature type="transmembrane region" description="Helical" evidence="6">
    <location>
        <begin position="42"/>
        <end position="62"/>
    </location>
</feature>
<feature type="transmembrane region" description="Helical" evidence="6">
    <location>
        <begin position="12"/>
        <end position="36"/>
    </location>
</feature>
<proteinExistence type="predicted"/>
<dbReference type="PROSITE" id="PS50850">
    <property type="entry name" value="MFS"/>
    <property type="match status" value="1"/>
</dbReference>
<organism evidence="8 9">
    <name type="scientific">Virgibacillus kekensis</name>
    <dbReference type="NCBI Taxonomy" id="202261"/>
    <lineage>
        <taxon>Bacteria</taxon>
        <taxon>Bacillati</taxon>
        <taxon>Bacillota</taxon>
        <taxon>Bacilli</taxon>
        <taxon>Bacillales</taxon>
        <taxon>Bacillaceae</taxon>
        <taxon>Virgibacillus</taxon>
    </lineage>
</organism>
<feature type="transmembrane region" description="Helical" evidence="6">
    <location>
        <begin position="74"/>
        <end position="91"/>
    </location>
</feature>
<dbReference type="Pfam" id="PF07690">
    <property type="entry name" value="MFS_1"/>
    <property type="match status" value="1"/>
</dbReference>
<name>A0ABV9DP31_9BACI</name>
<evidence type="ECO:0000256" key="6">
    <source>
        <dbReference type="SAM" id="Phobius"/>
    </source>
</evidence>
<evidence type="ECO:0000256" key="2">
    <source>
        <dbReference type="ARBA" id="ARBA00022448"/>
    </source>
</evidence>
<dbReference type="Proteomes" id="UP001595989">
    <property type="component" value="Unassembled WGS sequence"/>
</dbReference>
<dbReference type="PANTHER" id="PTHR23530:SF1">
    <property type="entry name" value="PERMEASE, MAJOR FACILITATOR SUPERFAMILY-RELATED"/>
    <property type="match status" value="1"/>
</dbReference>
<reference evidence="9" key="1">
    <citation type="journal article" date="2019" name="Int. J. Syst. Evol. Microbiol.">
        <title>The Global Catalogue of Microorganisms (GCM) 10K type strain sequencing project: providing services to taxonomists for standard genome sequencing and annotation.</title>
        <authorList>
            <consortium name="The Broad Institute Genomics Platform"/>
            <consortium name="The Broad Institute Genome Sequencing Center for Infectious Disease"/>
            <person name="Wu L."/>
            <person name="Ma J."/>
        </authorList>
    </citation>
    <scope>NUCLEOTIDE SEQUENCE [LARGE SCALE GENOMIC DNA]</scope>
    <source>
        <strain evidence="9">CGMCC 4.7426</strain>
    </source>
</reference>
<feature type="transmembrane region" description="Helical" evidence="6">
    <location>
        <begin position="97"/>
        <end position="115"/>
    </location>
</feature>
<keyword evidence="9" id="KW-1185">Reference proteome</keyword>
<evidence type="ECO:0000256" key="5">
    <source>
        <dbReference type="ARBA" id="ARBA00023136"/>
    </source>
</evidence>
<evidence type="ECO:0000256" key="3">
    <source>
        <dbReference type="ARBA" id="ARBA00022692"/>
    </source>
</evidence>
<comment type="caution">
    <text evidence="8">The sequence shown here is derived from an EMBL/GenBank/DDBJ whole genome shotgun (WGS) entry which is preliminary data.</text>
</comment>
<accession>A0ABV9DP31</accession>
<feature type="domain" description="Major facilitator superfamily (MFS) profile" evidence="7">
    <location>
        <begin position="1"/>
        <end position="118"/>
    </location>
</feature>
<gene>
    <name evidence="8" type="ORF">ACFO3D_18640</name>
</gene>
<protein>
    <submittedName>
        <fullName evidence="8">MFS transporter</fullName>
    </submittedName>
</protein>
<dbReference type="PANTHER" id="PTHR23530">
    <property type="entry name" value="TRANSPORT PROTEIN-RELATED"/>
    <property type="match status" value="1"/>
</dbReference>
<keyword evidence="4 6" id="KW-1133">Transmembrane helix</keyword>
<dbReference type="SUPFAM" id="SSF103473">
    <property type="entry name" value="MFS general substrate transporter"/>
    <property type="match status" value="1"/>
</dbReference>
<keyword evidence="5 6" id="KW-0472">Membrane</keyword>
<dbReference type="Gene3D" id="1.20.1250.20">
    <property type="entry name" value="MFS general substrate transporter like domains"/>
    <property type="match status" value="1"/>
</dbReference>
<evidence type="ECO:0000256" key="4">
    <source>
        <dbReference type="ARBA" id="ARBA00022989"/>
    </source>
</evidence>
<evidence type="ECO:0000259" key="7">
    <source>
        <dbReference type="PROSITE" id="PS50850"/>
    </source>
</evidence>